<keyword evidence="2" id="KW-1185">Reference proteome</keyword>
<feature type="non-terminal residue" evidence="1">
    <location>
        <position position="1"/>
    </location>
</feature>
<proteinExistence type="predicted"/>
<evidence type="ECO:0000313" key="2">
    <source>
        <dbReference type="Proteomes" id="UP000799755"/>
    </source>
</evidence>
<organism evidence="1 2">
    <name type="scientific">Lindgomyces ingoldianus</name>
    <dbReference type="NCBI Taxonomy" id="673940"/>
    <lineage>
        <taxon>Eukaryota</taxon>
        <taxon>Fungi</taxon>
        <taxon>Dikarya</taxon>
        <taxon>Ascomycota</taxon>
        <taxon>Pezizomycotina</taxon>
        <taxon>Dothideomycetes</taxon>
        <taxon>Pleosporomycetidae</taxon>
        <taxon>Pleosporales</taxon>
        <taxon>Lindgomycetaceae</taxon>
        <taxon>Lindgomyces</taxon>
    </lineage>
</organism>
<comment type="caution">
    <text evidence="1">The sequence shown here is derived from an EMBL/GenBank/DDBJ whole genome shotgun (WGS) entry which is preliminary data.</text>
</comment>
<gene>
    <name evidence="1" type="ORF">BDR25DRAFT_199518</name>
</gene>
<accession>A0ACB6R4K3</accession>
<protein>
    <submittedName>
        <fullName evidence="1">Uncharacterized protein</fullName>
    </submittedName>
</protein>
<dbReference type="EMBL" id="MU003498">
    <property type="protein sequence ID" value="KAF2474086.1"/>
    <property type="molecule type" value="Genomic_DNA"/>
</dbReference>
<evidence type="ECO:0000313" key="1">
    <source>
        <dbReference type="EMBL" id="KAF2474086.1"/>
    </source>
</evidence>
<name>A0ACB6R4K3_9PLEO</name>
<reference evidence="1" key="1">
    <citation type="journal article" date="2020" name="Stud. Mycol.">
        <title>101 Dothideomycetes genomes: a test case for predicting lifestyles and emergence of pathogens.</title>
        <authorList>
            <person name="Haridas S."/>
            <person name="Albert R."/>
            <person name="Binder M."/>
            <person name="Bloem J."/>
            <person name="Labutti K."/>
            <person name="Salamov A."/>
            <person name="Andreopoulos B."/>
            <person name="Baker S."/>
            <person name="Barry K."/>
            <person name="Bills G."/>
            <person name="Bluhm B."/>
            <person name="Cannon C."/>
            <person name="Castanera R."/>
            <person name="Culley D."/>
            <person name="Daum C."/>
            <person name="Ezra D."/>
            <person name="Gonzalez J."/>
            <person name="Henrissat B."/>
            <person name="Kuo A."/>
            <person name="Liang C."/>
            <person name="Lipzen A."/>
            <person name="Lutzoni F."/>
            <person name="Magnuson J."/>
            <person name="Mondo S."/>
            <person name="Nolan M."/>
            <person name="Ohm R."/>
            <person name="Pangilinan J."/>
            <person name="Park H.-J."/>
            <person name="Ramirez L."/>
            <person name="Alfaro M."/>
            <person name="Sun H."/>
            <person name="Tritt A."/>
            <person name="Yoshinaga Y."/>
            <person name="Zwiers L.-H."/>
            <person name="Turgeon B."/>
            <person name="Goodwin S."/>
            <person name="Spatafora J."/>
            <person name="Crous P."/>
            <person name="Grigoriev I."/>
        </authorList>
    </citation>
    <scope>NUCLEOTIDE SEQUENCE</scope>
    <source>
        <strain evidence="1">ATCC 200398</strain>
    </source>
</reference>
<feature type="non-terminal residue" evidence="1">
    <location>
        <position position="70"/>
    </location>
</feature>
<dbReference type="Proteomes" id="UP000799755">
    <property type="component" value="Unassembled WGS sequence"/>
</dbReference>
<sequence>IRRRKTWAILPAYTVNGYLPCTGIKEGYFNHKEFVDWIKQRLLPSLQATYRTRPMVIVLDNVSIHQNEAV</sequence>